<evidence type="ECO:0000313" key="1">
    <source>
        <dbReference type="EMBL" id="MEQ2518935.1"/>
    </source>
</evidence>
<dbReference type="RefSeq" id="WP_349214096.1">
    <property type="nucleotide sequence ID" value="NZ_JBBMFA010000022.1"/>
</dbReference>
<accession>A0ABV1GAR3</accession>
<sequence length="77" mass="9273">MQPTAQSLRDNLKDAGCNAKFAEHFLALERSGQYREQLQLLADHRRKLLECLHKEERRIDCLDYLVYQMEKRHSRKE</sequence>
<proteinExistence type="predicted"/>
<comment type="caution">
    <text evidence="1">The sequence shown here is derived from an EMBL/GenBank/DDBJ whole genome shotgun (WGS) entry which is preliminary data.</text>
</comment>
<dbReference type="EMBL" id="JBBMFA010000022">
    <property type="protein sequence ID" value="MEQ2518935.1"/>
    <property type="molecule type" value="Genomic_DNA"/>
</dbReference>
<name>A0ABV1GAR3_9FIRM</name>
<reference evidence="1 2" key="1">
    <citation type="submission" date="2024-03" db="EMBL/GenBank/DDBJ databases">
        <title>Human intestinal bacterial collection.</title>
        <authorList>
            <person name="Pauvert C."/>
            <person name="Hitch T.C.A."/>
            <person name="Clavel T."/>
        </authorList>
    </citation>
    <scope>NUCLEOTIDE SEQUENCE [LARGE SCALE GENOMIC DNA]</scope>
    <source>
        <strain evidence="1 2">CLA-JM-H11</strain>
    </source>
</reference>
<gene>
    <name evidence="1" type="ORF">WMO24_00535</name>
</gene>
<dbReference type="Proteomes" id="UP001477672">
    <property type="component" value="Unassembled WGS sequence"/>
</dbReference>
<keyword evidence="2" id="KW-1185">Reference proteome</keyword>
<protein>
    <submittedName>
        <fullName evidence="1">Uncharacterized protein</fullName>
    </submittedName>
</protein>
<organism evidence="1 2">
    <name type="scientific">Ruthenibacterium intestinale</name>
    <dbReference type="NCBI Taxonomy" id="3133163"/>
    <lineage>
        <taxon>Bacteria</taxon>
        <taxon>Bacillati</taxon>
        <taxon>Bacillota</taxon>
        <taxon>Clostridia</taxon>
        <taxon>Eubacteriales</taxon>
        <taxon>Oscillospiraceae</taxon>
        <taxon>Ruthenibacterium</taxon>
    </lineage>
</organism>
<evidence type="ECO:0000313" key="2">
    <source>
        <dbReference type="Proteomes" id="UP001477672"/>
    </source>
</evidence>